<dbReference type="Pfam" id="PF21672">
    <property type="entry name" value="COMM_HN"/>
    <property type="match status" value="1"/>
</dbReference>
<evidence type="ECO:0000259" key="1">
    <source>
        <dbReference type="PROSITE" id="PS51269"/>
    </source>
</evidence>
<accession>A0AAD9N0W2</accession>
<dbReference type="Pfam" id="PF07258">
    <property type="entry name" value="COMM_domain"/>
    <property type="match status" value="1"/>
</dbReference>
<dbReference type="PANTHER" id="PTHR16231:SF4">
    <property type="entry name" value="COMM DOMAIN-CONTAINING PROTEIN 4"/>
    <property type="match status" value="1"/>
</dbReference>
<dbReference type="InterPro" id="IPR017920">
    <property type="entry name" value="COMM"/>
</dbReference>
<gene>
    <name evidence="2" type="ORF">LSH36_310g03052</name>
</gene>
<reference evidence="2" key="1">
    <citation type="journal article" date="2023" name="Mol. Biol. Evol.">
        <title>Third-Generation Sequencing Reveals the Adaptive Role of the Epigenome in Three Deep-Sea Polychaetes.</title>
        <authorList>
            <person name="Perez M."/>
            <person name="Aroh O."/>
            <person name="Sun Y."/>
            <person name="Lan Y."/>
            <person name="Juniper S.K."/>
            <person name="Young C.R."/>
            <person name="Angers B."/>
            <person name="Qian P.Y."/>
        </authorList>
    </citation>
    <scope>NUCLEOTIDE SEQUENCE</scope>
    <source>
        <strain evidence="2">P08H-3</strain>
    </source>
</reference>
<name>A0AAD9N0W2_9ANNE</name>
<protein>
    <recommendedName>
        <fullName evidence="1">COMM domain-containing protein</fullName>
    </recommendedName>
</protein>
<dbReference type="Proteomes" id="UP001208570">
    <property type="component" value="Unassembled WGS sequence"/>
</dbReference>
<evidence type="ECO:0000313" key="2">
    <source>
        <dbReference type="EMBL" id="KAK2153037.1"/>
    </source>
</evidence>
<dbReference type="PROSITE" id="PS51269">
    <property type="entry name" value="COMM"/>
    <property type="match status" value="1"/>
</dbReference>
<keyword evidence="3" id="KW-1185">Reference proteome</keyword>
<dbReference type="PANTHER" id="PTHR16231">
    <property type="entry name" value="COMM DOMAIN-CONTAINING PROTEIN 4-8 FAMILY MEMBER"/>
    <property type="match status" value="1"/>
</dbReference>
<dbReference type="EMBL" id="JAODUP010000310">
    <property type="protein sequence ID" value="KAK2153037.1"/>
    <property type="molecule type" value="Genomic_DNA"/>
</dbReference>
<sequence>MRFRFCGDLDCPDWVLAEIATLSRLTSVKMKLLCLQVLKHLLGQDIDYEKAHKLTSDAKFALSDIKATIAVLSYILSSAAKYNVDSDTLLNELQQLGLPKEHATSLCKSYGDNLTKLQAELHKKSMRVSSLESVDWRVDYLVSSSQLKEVKEPCVQLRLKVKNPDTDTVESSAFIVDSDKFRVLVSVFVSVTAAYMLPYKVFICWQQLWHPDDKSVLLSELKQAYSKMDNLGS</sequence>
<dbReference type="AlphaFoldDB" id="A0AAD9N0W2"/>
<feature type="domain" description="COMM" evidence="1">
    <location>
        <begin position="130"/>
        <end position="199"/>
    </location>
</feature>
<proteinExistence type="predicted"/>
<dbReference type="InterPro" id="IPR047155">
    <property type="entry name" value="COMMD4/6/7/8"/>
</dbReference>
<organism evidence="2 3">
    <name type="scientific">Paralvinella palmiformis</name>
    <dbReference type="NCBI Taxonomy" id="53620"/>
    <lineage>
        <taxon>Eukaryota</taxon>
        <taxon>Metazoa</taxon>
        <taxon>Spiralia</taxon>
        <taxon>Lophotrochozoa</taxon>
        <taxon>Annelida</taxon>
        <taxon>Polychaeta</taxon>
        <taxon>Sedentaria</taxon>
        <taxon>Canalipalpata</taxon>
        <taxon>Terebellida</taxon>
        <taxon>Terebelliformia</taxon>
        <taxon>Alvinellidae</taxon>
        <taxon>Paralvinella</taxon>
    </lineage>
</organism>
<comment type="caution">
    <text evidence="2">The sequence shown here is derived from an EMBL/GenBank/DDBJ whole genome shotgun (WGS) entry which is preliminary data.</text>
</comment>
<evidence type="ECO:0000313" key="3">
    <source>
        <dbReference type="Proteomes" id="UP001208570"/>
    </source>
</evidence>